<keyword evidence="1" id="KW-0812">Transmembrane</keyword>
<keyword evidence="1" id="KW-0472">Membrane</keyword>
<keyword evidence="1" id="KW-1133">Transmembrane helix</keyword>
<protein>
    <submittedName>
        <fullName evidence="2">NADH dehydrogenase subunit 3</fullName>
    </submittedName>
</protein>
<dbReference type="AlphaFoldDB" id="A0A0H5B3H6"/>
<reference evidence="2" key="1">
    <citation type="journal article" date="2015" name="PLoS ONE">
        <title>The Mitochondrial Genomes of a Myxozoan Genus Kudoa Are Extremely Divergent in Metazoa.</title>
        <authorList>
            <person name="Takeuchi F."/>
            <person name="Sekizuka T."/>
            <person name="Ogasawara Y."/>
            <person name="Yokoyama H."/>
            <person name="Kamikawa R."/>
            <person name="Inagaki Y."/>
            <person name="Nozaki T."/>
            <person name="Sugita-Konishi Y."/>
            <person name="Ohnishi T."/>
            <person name="Kuroda M."/>
        </authorList>
    </citation>
    <scope>NUCLEOTIDE SEQUENCE</scope>
    <source>
        <strain evidence="2">KI-001</strain>
    </source>
</reference>
<geneLocation type="mitochondrion" evidence="2"/>
<feature type="transmembrane region" description="Helical" evidence="1">
    <location>
        <begin position="114"/>
        <end position="132"/>
    </location>
</feature>
<proteinExistence type="predicted"/>
<organism evidence="2">
    <name type="scientific">Kudoa iwatai</name>
    <dbReference type="NCBI Taxonomy" id="269814"/>
    <lineage>
        <taxon>Eukaryota</taxon>
        <taxon>Metazoa</taxon>
        <taxon>Cnidaria</taxon>
        <taxon>Myxozoa</taxon>
        <taxon>Myxosporea</taxon>
        <taxon>Multivalvulida</taxon>
        <taxon>Kudoidae</taxon>
        <taxon>Kudoa</taxon>
    </lineage>
</organism>
<feature type="transmembrane region" description="Helical" evidence="1">
    <location>
        <begin position="6"/>
        <end position="26"/>
    </location>
</feature>
<gene>
    <name evidence="2" type="primary">nad3</name>
</gene>
<dbReference type="EMBL" id="LC009438">
    <property type="protein sequence ID" value="BAR94717.1"/>
    <property type="molecule type" value="Genomic_DNA"/>
</dbReference>
<name>A0A0H5B3H6_9CNID</name>
<evidence type="ECO:0000313" key="2">
    <source>
        <dbReference type="EMBL" id="BAR94717.1"/>
    </source>
</evidence>
<accession>A0A0H5B3H6</accession>
<evidence type="ECO:0000256" key="1">
    <source>
        <dbReference type="SAM" id="Phobius"/>
    </source>
</evidence>
<sequence length="135" mass="16937">MAIIMVIMIMVFIKINIVFILNRNVIKHNINGRHRTIGHHIEDINFDIFSYSCFFYFRMMEFIVCFTIPFCLLFIMVIYIFFRIFFFCFCWYVFMLFILLFLFYTWYDYQDDIVLCYIMSCFSLSWFVYIYWCRD</sequence>
<feature type="transmembrane region" description="Helical" evidence="1">
    <location>
        <begin position="55"/>
        <end position="78"/>
    </location>
</feature>
<feature type="transmembrane region" description="Helical" evidence="1">
    <location>
        <begin position="84"/>
        <end position="107"/>
    </location>
</feature>
<keyword evidence="2" id="KW-0496">Mitochondrion</keyword>